<keyword evidence="3" id="KW-1185">Reference proteome</keyword>
<evidence type="ECO:0000313" key="2">
    <source>
        <dbReference type="EMBL" id="MEN9061710.1"/>
    </source>
</evidence>
<organism evidence="2 3">
    <name type="scientific">Ponticoccus litoralis</name>
    <dbReference type="NCBI Taxonomy" id="422297"/>
    <lineage>
        <taxon>Bacteria</taxon>
        <taxon>Pseudomonadati</taxon>
        <taxon>Pseudomonadota</taxon>
        <taxon>Alphaproteobacteria</taxon>
        <taxon>Rhodobacterales</taxon>
        <taxon>Roseobacteraceae</taxon>
        <taxon>Ponticoccus</taxon>
    </lineage>
</organism>
<dbReference type="RefSeq" id="WP_347166760.1">
    <property type="nucleotide sequence ID" value="NZ_JBDNCH010000002.1"/>
</dbReference>
<dbReference type="AlphaFoldDB" id="A0AAW9SRJ9"/>
<sequence length="251" mass="26633">MPHLSRRHLVLTGLAAPALALPAAARDRAPEVYAELGVAIDGSDPVAYFDGTGPVMGEDHGLMWRGATWYFASHANAARFEADPKAYAPQFGGYCAYAAARGYLAPTVPEARTLHQGRLYLNASLRARALWLSDIEGNIAGGRANWPAILGLRPADQRDRPLRRPQGAGRRGPVKTATGGRGAARRDLRPLADGLCHGRKSEGGPPARKPGHRAPEPPRPIGRQVSPSSPGPPSCAPAPSADRAWPSRAHP</sequence>
<dbReference type="EMBL" id="JBDNCH010000002">
    <property type="protein sequence ID" value="MEN9061710.1"/>
    <property type="molecule type" value="Genomic_DNA"/>
</dbReference>
<dbReference type="PROSITE" id="PS51318">
    <property type="entry name" value="TAT"/>
    <property type="match status" value="1"/>
</dbReference>
<proteinExistence type="predicted"/>
<protein>
    <submittedName>
        <fullName evidence="2">YHS domain-containing (Seleno)protein</fullName>
    </submittedName>
</protein>
<feature type="region of interest" description="Disordered" evidence="1">
    <location>
        <begin position="155"/>
        <end position="251"/>
    </location>
</feature>
<dbReference type="Proteomes" id="UP001428774">
    <property type="component" value="Unassembled WGS sequence"/>
</dbReference>
<name>A0AAW9SRJ9_9RHOB</name>
<reference evidence="2 3" key="1">
    <citation type="submission" date="2024-05" db="EMBL/GenBank/DDBJ databases">
        <title>Genome sequence of Ponticoccus litoralis KCCM 90028.</title>
        <authorList>
            <person name="Kim J.M."/>
            <person name="Lee J.K."/>
            <person name="Choi B.J."/>
            <person name="Bayburt H."/>
            <person name="Baek J.H."/>
            <person name="Jeon C.O."/>
        </authorList>
    </citation>
    <scope>NUCLEOTIDE SEQUENCE [LARGE SCALE GENOMIC DNA]</scope>
    <source>
        <strain evidence="2 3">KCCM 90028</strain>
    </source>
</reference>
<comment type="caution">
    <text evidence="2">The sequence shown here is derived from an EMBL/GenBank/DDBJ whole genome shotgun (WGS) entry which is preliminary data.</text>
</comment>
<gene>
    <name evidence="2" type="ORF">ABFB10_12435</name>
</gene>
<accession>A0AAW9SRJ9</accession>
<dbReference type="InterPro" id="IPR006311">
    <property type="entry name" value="TAT_signal"/>
</dbReference>
<dbReference type="NCBIfam" id="NF041384">
    <property type="entry name" value="YHS_seleno_dom"/>
    <property type="match status" value="1"/>
</dbReference>
<evidence type="ECO:0000256" key="1">
    <source>
        <dbReference type="SAM" id="MobiDB-lite"/>
    </source>
</evidence>
<evidence type="ECO:0000313" key="3">
    <source>
        <dbReference type="Proteomes" id="UP001428774"/>
    </source>
</evidence>